<dbReference type="STRING" id="940295.EYM_04135"/>
<keyword evidence="3" id="KW-1185">Reference proteome</keyword>
<dbReference type="SMART" id="SM00320">
    <property type="entry name" value="WD40"/>
    <property type="match status" value="3"/>
</dbReference>
<dbReference type="SUPFAM" id="SSF50978">
    <property type="entry name" value="WD40 repeat-like"/>
    <property type="match status" value="1"/>
</dbReference>
<organism evidence="2 3">
    <name type="scientific">Ignicoccus islandicus DSM 13165</name>
    <dbReference type="NCBI Taxonomy" id="940295"/>
    <lineage>
        <taxon>Archaea</taxon>
        <taxon>Thermoproteota</taxon>
        <taxon>Thermoprotei</taxon>
        <taxon>Desulfurococcales</taxon>
        <taxon>Desulfurococcaceae</taxon>
        <taxon>Ignicoccus</taxon>
    </lineage>
</organism>
<dbReference type="Proteomes" id="UP000060778">
    <property type="component" value="Chromosome"/>
</dbReference>
<dbReference type="InterPro" id="IPR015943">
    <property type="entry name" value="WD40/YVTN_repeat-like_dom_sf"/>
</dbReference>
<proteinExistence type="predicted"/>
<keyword evidence="1" id="KW-0812">Transmembrane</keyword>
<sequence>MDRRILFALSLIAVSTEIVIGLSIDKFWSVKLQGTEGIKFSADGYLGVAGTDGCAYVFDIQGNLRQKVCRTEGMSDVSSFKNIFAFSCYDGYVYVIDPEKGLVGAHFVGFGSSDAITLLSDGYIACKWDCVYYKLGEIRWKLPLHWVENGPAVYMKTVYIPERDLKELLIVSLGNGEIRYRIRFRSPVWHATVCSGNLAVATSNSVYIFEIFDLTKPREILAINASKPFRVSFSPDCNYIAIADASRYLKVYDLKGNLTLSIELSNNATSVDWWSRYIAVALADGTVEVYVIHVPLFKSLSEYFLPILVLPLLLAISGIILYKRKKDSYLKF</sequence>
<dbReference type="InterPro" id="IPR036322">
    <property type="entry name" value="WD40_repeat_dom_sf"/>
</dbReference>
<dbReference type="OrthoDB" id="96213at2157"/>
<dbReference type="AlphaFoldDB" id="A0A0U2U8S6"/>
<dbReference type="EMBL" id="CP006867">
    <property type="protein sequence ID" value="ALU12468.1"/>
    <property type="molecule type" value="Genomic_DNA"/>
</dbReference>
<name>A0A0U2U8S6_9CREN</name>
<evidence type="ECO:0000313" key="2">
    <source>
        <dbReference type="EMBL" id="ALU12468.1"/>
    </source>
</evidence>
<gene>
    <name evidence="2" type="ORF">EYM_04135</name>
</gene>
<dbReference type="Gene3D" id="2.130.10.10">
    <property type="entry name" value="YVTN repeat-like/Quinoprotein amine dehydrogenase"/>
    <property type="match status" value="1"/>
</dbReference>
<dbReference type="GeneID" id="30680220"/>
<evidence type="ECO:0000313" key="3">
    <source>
        <dbReference type="Proteomes" id="UP000060778"/>
    </source>
</evidence>
<dbReference type="RefSeq" id="WP_075049783.1">
    <property type="nucleotide sequence ID" value="NZ_CP006867.1"/>
</dbReference>
<reference evidence="2 3" key="1">
    <citation type="submission" date="2013-11" db="EMBL/GenBank/DDBJ databases">
        <title>Comparative genomics of Ignicoccus.</title>
        <authorList>
            <person name="Podar M."/>
        </authorList>
    </citation>
    <scope>NUCLEOTIDE SEQUENCE [LARGE SCALE GENOMIC DNA]</scope>
    <source>
        <strain evidence="2 3">DSM 13165</strain>
    </source>
</reference>
<evidence type="ECO:0008006" key="4">
    <source>
        <dbReference type="Google" id="ProtNLM"/>
    </source>
</evidence>
<protein>
    <recommendedName>
        <fullName evidence="4">Anaphase-promoting complex subunit 4 WD40 domain-containing protein</fullName>
    </recommendedName>
</protein>
<accession>A0A0U2U8S6</accession>
<keyword evidence="1" id="KW-0472">Membrane</keyword>
<dbReference type="InterPro" id="IPR001680">
    <property type="entry name" value="WD40_rpt"/>
</dbReference>
<feature type="transmembrane region" description="Helical" evidence="1">
    <location>
        <begin position="303"/>
        <end position="322"/>
    </location>
</feature>
<dbReference type="KEGG" id="iis:EYM_04135"/>
<keyword evidence="1" id="KW-1133">Transmembrane helix</keyword>
<evidence type="ECO:0000256" key="1">
    <source>
        <dbReference type="SAM" id="Phobius"/>
    </source>
</evidence>